<evidence type="ECO:0000313" key="2">
    <source>
        <dbReference type="EMBL" id="EQC42174.1"/>
    </source>
</evidence>
<evidence type="ECO:0000259" key="1">
    <source>
        <dbReference type="PROSITE" id="PS51186"/>
    </source>
</evidence>
<dbReference type="SUPFAM" id="SSF55729">
    <property type="entry name" value="Acyl-CoA N-acyltransferases (Nat)"/>
    <property type="match status" value="1"/>
</dbReference>
<name>T0QVC8_SAPDV</name>
<dbReference type="OrthoDB" id="329272at2759"/>
<dbReference type="PROSITE" id="PS51186">
    <property type="entry name" value="GNAT"/>
    <property type="match status" value="1"/>
</dbReference>
<evidence type="ECO:0000313" key="3">
    <source>
        <dbReference type="Proteomes" id="UP000030762"/>
    </source>
</evidence>
<dbReference type="GeneID" id="19941740"/>
<dbReference type="InterPro" id="IPR016181">
    <property type="entry name" value="Acyl_CoA_acyltransferase"/>
</dbReference>
<dbReference type="Gene3D" id="3.40.630.30">
    <property type="match status" value="1"/>
</dbReference>
<dbReference type="RefSeq" id="XP_008604743.1">
    <property type="nucleotide sequence ID" value="XM_008606521.1"/>
</dbReference>
<dbReference type="Proteomes" id="UP000030762">
    <property type="component" value="Unassembled WGS sequence"/>
</dbReference>
<keyword evidence="3" id="KW-1185">Reference proteome</keyword>
<dbReference type="CDD" id="cd04301">
    <property type="entry name" value="NAT_SF"/>
    <property type="match status" value="1"/>
</dbReference>
<organism evidence="2 3">
    <name type="scientific">Saprolegnia diclina (strain VS20)</name>
    <dbReference type="NCBI Taxonomy" id="1156394"/>
    <lineage>
        <taxon>Eukaryota</taxon>
        <taxon>Sar</taxon>
        <taxon>Stramenopiles</taxon>
        <taxon>Oomycota</taxon>
        <taxon>Saprolegniomycetes</taxon>
        <taxon>Saprolegniales</taxon>
        <taxon>Saprolegniaceae</taxon>
        <taxon>Saprolegnia</taxon>
    </lineage>
</organism>
<dbReference type="EMBL" id="JH767133">
    <property type="protein sequence ID" value="EQC42174.1"/>
    <property type="molecule type" value="Genomic_DNA"/>
</dbReference>
<gene>
    <name evidence="2" type="ORF">SDRG_01013</name>
</gene>
<dbReference type="VEuPathDB" id="FungiDB:SDRG_01013"/>
<proteinExistence type="predicted"/>
<dbReference type="STRING" id="1156394.T0QVC8"/>
<accession>T0QVC8</accession>
<feature type="domain" description="N-acetyltransferase" evidence="1">
    <location>
        <begin position="6"/>
        <end position="152"/>
    </location>
</feature>
<dbReference type="AlphaFoldDB" id="T0QVC8"/>
<sequence length="154" mass="17391">MTWVCCSFDQLSASTLYDILHLRCQIFVVGQKSAYLDLDHVDKRCLHLFNVSEKGNVVAYARLLGPGAKHDSQRRPMIGRVLTAPDARGKGLGKALVRRAIVECSARWPRDAIEIGAQSYLRSFYEDFGFRVTSAPYIHYTVEHVDMVRDVSAE</sequence>
<dbReference type="InParanoid" id="T0QVC8"/>
<dbReference type="GO" id="GO:0016747">
    <property type="term" value="F:acyltransferase activity, transferring groups other than amino-acyl groups"/>
    <property type="evidence" value="ECO:0007669"/>
    <property type="project" value="InterPro"/>
</dbReference>
<dbReference type="eggNOG" id="ENOG502SAET">
    <property type="taxonomic scope" value="Eukaryota"/>
</dbReference>
<protein>
    <recommendedName>
        <fullName evidence="1">N-acetyltransferase domain-containing protein</fullName>
    </recommendedName>
</protein>
<reference evidence="2 3" key="1">
    <citation type="submission" date="2012-04" db="EMBL/GenBank/DDBJ databases">
        <title>The Genome Sequence of Saprolegnia declina VS20.</title>
        <authorList>
            <consortium name="The Broad Institute Genome Sequencing Platform"/>
            <person name="Russ C."/>
            <person name="Nusbaum C."/>
            <person name="Tyler B."/>
            <person name="van West P."/>
            <person name="Dieguez-Uribeondo J."/>
            <person name="de Bruijn I."/>
            <person name="Tripathy S."/>
            <person name="Jiang R."/>
            <person name="Young S.K."/>
            <person name="Zeng Q."/>
            <person name="Gargeya S."/>
            <person name="Fitzgerald M."/>
            <person name="Haas B."/>
            <person name="Abouelleil A."/>
            <person name="Alvarado L."/>
            <person name="Arachchi H.M."/>
            <person name="Berlin A."/>
            <person name="Chapman S.B."/>
            <person name="Goldberg J."/>
            <person name="Griggs A."/>
            <person name="Gujja S."/>
            <person name="Hansen M."/>
            <person name="Howarth C."/>
            <person name="Imamovic A."/>
            <person name="Larimer J."/>
            <person name="McCowen C."/>
            <person name="Montmayeur A."/>
            <person name="Murphy C."/>
            <person name="Neiman D."/>
            <person name="Pearson M."/>
            <person name="Priest M."/>
            <person name="Roberts A."/>
            <person name="Saif S."/>
            <person name="Shea T."/>
            <person name="Sisk P."/>
            <person name="Sykes S."/>
            <person name="Wortman J."/>
            <person name="Nusbaum C."/>
            <person name="Birren B."/>
        </authorList>
    </citation>
    <scope>NUCLEOTIDE SEQUENCE [LARGE SCALE GENOMIC DNA]</scope>
    <source>
        <strain evidence="2 3">VS20</strain>
    </source>
</reference>
<dbReference type="Pfam" id="PF13673">
    <property type="entry name" value="Acetyltransf_10"/>
    <property type="match status" value="1"/>
</dbReference>
<dbReference type="InterPro" id="IPR000182">
    <property type="entry name" value="GNAT_dom"/>
</dbReference>